<dbReference type="GO" id="GO:0000139">
    <property type="term" value="C:Golgi membrane"/>
    <property type="evidence" value="ECO:0007669"/>
    <property type="project" value="UniProtKB-SubCell"/>
</dbReference>
<dbReference type="OMA" id="GHERWPL"/>
<evidence type="ECO:0000313" key="11">
    <source>
        <dbReference type="EMBL" id="EFJ26602.1"/>
    </source>
</evidence>
<evidence type="ECO:0000256" key="6">
    <source>
        <dbReference type="ARBA" id="ARBA00022968"/>
    </source>
</evidence>
<dbReference type="Gene3D" id="3.90.550.10">
    <property type="entry name" value="Spore Coat Polysaccharide Biosynthesis Protein SpsA, Chain A"/>
    <property type="match status" value="1"/>
</dbReference>
<dbReference type="GO" id="GO:0009969">
    <property type="term" value="P:xyloglucan biosynthetic process"/>
    <property type="evidence" value="ECO:0000318"/>
    <property type="project" value="GO_Central"/>
</dbReference>
<keyword evidence="5" id="KW-0812">Transmembrane</keyword>
<gene>
    <name evidence="11" type="primary">GT34B1-1</name>
    <name evidence="11" type="ORF">SELMODRAFT_97077</name>
</gene>
<dbReference type="OrthoDB" id="205108at2759"/>
<evidence type="ECO:0000256" key="5">
    <source>
        <dbReference type="ARBA" id="ARBA00022692"/>
    </source>
</evidence>
<keyword evidence="6" id="KW-0735">Signal-anchor</keyword>
<evidence type="ECO:0000256" key="8">
    <source>
        <dbReference type="ARBA" id="ARBA00023034"/>
    </source>
</evidence>
<dbReference type="EMBL" id="GL377584">
    <property type="protein sequence ID" value="EFJ26602.1"/>
    <property type="molecule type" value="Genomic_DNA"/>
</dbReference>
<dbReference type="AlphaFoldDB" id="D8RMV8"/>
<dbReference type="FunFam" id="3.90.550.10:FF:000101">
    <property type="entry name" value="Probable glycosyltransferase 5"/>
    <property type="match status" value="1"/>
</dbReference>
<keyword evidence="7" id="KW-1133">Transmembrane helix</keyword>
<evidence type="ECO:0000256" key="9">
    <source>
        <dbReference type="ARBA" id="ARBA00023136"/>
    </source>
</evidence>
<dbReference type="InParanoid" id="D8RMV8"/>
<organism evidence="12">
    <name type="scientific">Selaginella moellendorffii</name>
    <name type="common">Spikemoss</name>
    <dbReference type="NCBI Taxonomy" id="88036"/>
    <lineage>
        <taxon>Eukaryota</taxon>
        <taxon>Viridiplantae</taxon>
        <taxon>Streptophyta</taxon>
        <taxon>Embryophyta</taxon>
        <taxon>Tracheophyta</taxon>
        <taxon>Lycopodiopsida</taxon>
        <taxon>Selaginellales</taxon>
        <taxon>Selaginellaceae</taxon>
        <taxon>Selaginella</taxon>
    </lineage>
</organism>
<name>D8RMV8_SELML</name>
<sequence length="411" mass="46716">MASSSPLFFKRICLRSQATRKAINKLKITVVCGVLTILVLRGSIGAGEFGTPQKDFHEIQRRVLRGLDHSSRAIRGDQSIIPSLPGVDHSIIASQSIEAKIEQHPYRLGPKISDWDEQRSKSIQSRPTKLLMVTGSQPNPCDNPTGDNFLLRSLKNKMDYARLHEIEVFYNTATMDDQLTGFWAKLPVLRRLMLARPEIEWLWWLDSDAVVTDMAFEIPLAKYAGHNLVLHGWASEVYVTGSWLGLNTGSFFIRNCQWSLDLLNAWAPMGPKGTVRIKAGEILSQNLRNRPVFEADDQSALVFLLRNNQQMWGERVFLENSYYLHGYWVALVDRYEEIMEKNQPGPGDERWPFVTHFVGCKPCGKDPAYPEEKCRVGMERALNFGDNQVLARYGLRHKHLGTTETVNLDSS</sequence>
<dbReference type="eggNOG" id="KOG4748">
    <property type="taxonomic scope" value="Eukaryota"/>
</dbReference>
<evidence type="ECO:0000256" key="1">
    <source>
        <dbReference type="ARBA" id="ARBA00004323"/>
    </source>
</evidence>
<dbReference type="KEGG" id="smo:SELMODRAFT_97077"/>
<evidence type="ECO:0000256" key="4">
    <source>
        <dbReference type="ARBA" id="ARBA00022679"/>
    </source>
</evidence>
<keyword evidence="12" id="KW-1185">Reference proteome</keyword>
<protein>
    <submittedName>
        <fullName evidence="11">Glycosyltransferase CAZy family GT34-like protein</fullName>
    </submittedName>
</protein>
<evidence type="ECO:0000256" key="3">
    <source>
        <dbReference type="ARBA" id="ARBA00022676"/>
    </source>
</evidence>
<evidence type="ECO:0000256" key="7">
    <source>
        <dbReference type="ARBA" id="ARBA00022989"/>
    </source>
</evidence>
<proteinExistence type="inferred from homology"/>
<keyword evidence="9" id="KW-0472">Membrane</keyword>
<comment type="subcellular location">
    <subcellularLocation>
        <location evidence="1">Golgi apparatus membrane</location>
        <topology evidence="1">Single-pass type II membrane protein</topology>
    </subcellularLocation>
</comment>
<dbReference type="PANTHER" id="PTHR31311:SF44">
    <property type="entry name" value="GLYCOSYLTRANSFERASE 2-RELATED"/>
    <property type="match status" value="1"/>
</dbReference>
<evidence type="ECO:0000313" key="12">
    <source>
        <dbReference type="Proteomes" id="UP000001514"/>
    </source>
</evidence>
<dbReference type="Pfam" id="PF05637">
    <property type="entry name" value="Glyco_transf_34"/>
    <property type="match status" value="1"/>
</dbReference>
<evidence type="ECO:0000256" key="10">
    <source>
        <dbReference type="ARBA" id="ARBA00023180"/>
    </source>
</evidence>
<dbReference type="PANTHER" id="PTHR31311">
    <property type="entry name" value="XYLOGLUCAN 6-XYLOSYLTRANSFERASE 5-RELATED-RELATED"/>
    <property type="match status" value="1"/>
</dbReference>
<comment type="similarity">
    <text evidence="2">Belongs to the glycosyltransferase 34 family.</text>
</comment>
<reference evidence="11 12" key="1">
    <citation type="journal article" date="2011" name="Science">
        <title>The Selaginella genome identifies genetic changes associated with the evolution of vascular plants.</title>
        <authorList>
            <person name="Banks J.A."/>
            <person name="Nishiyama T."/>
            <person name="Hasebe M."/>
            <person name="Bowman J.L."/>
            <person name="Gribskov M."/>
            <person name="dePamphilis C."/>
            <person name="Albert V.A."/>
            <person name="Aono N."/>
            <person name="Aoyama T."/>
            <person name="Ambrose B.A."/>
            <person name="Ashton N.W."/>
            <person name="Axtell M.J."/>
            <person name="Barker E."/>
            <person name="Barker M.S."/>
            <person name="Bennetzen J.L."/>
            <person name="Bonawitz N.D."/>
            <person name="Chapple C."/>
            <person name="Cheng C."/>
            <person name="Correa L.G."/>
            <person name="Dacre M."/>
            <person name="DeBarry J."/>
            <person name="Dreyer I."/>
            <person name="Elias M."/>
            <person name="Engstrom E.M."/>
            <person name="Estelle M."/>
            <person name="Feng L."/>
            <person name="Finet C."/>
            <person name="Floyd S.K."/>
            <person name="Frommer W.B."/>
            <person name="Fujita T."/>
            <person name="Gramzow L."/>
            <person name="Gutensohn M."/>
            <person name="Harholt J."/>
            <person name="Hattori M."/>
            <person name="Heyl A."/>
            <person name="Hirai T."/>
            <person name="Hiwatashi Y."/>
            <person name="Ishikawa M."/>
            <person name="Iwata M."/>
            <person name="Karol K.G."/>
            <person name="Koehler B."/>
            <person name="Kolukisaoglu U."/>
            <person name="Kubo M."/>
            <person name="Kurata T."/>
            <person name="Lalonde S."/>
            <person name="Li K."/>
            <person name="Li Y."/>
            <person name="Litt A."/>
            <person name="Lyons E."/>
            <person name="Manning G."/>
            <person name="Maruyama T."/>
            <person name="Michael T.P."/>
            <person name="Mikami K."/>
            <person name="Miyazaki S."/>
            <person name="Morinaga S."/>
            <person name="Murata T."/>
            <person name="Mueller-Roeber B."/>
            <person name="Nelson D.R."/>
            <person name="Obara M."/>
            <person name="Oguri Y."/>
            <person name="Olmstead R.G."/>
            <person name="Onodera N."/>
            <person name="Petersen B.L."/>
            <person name="Pils B."/>
            <person name="Prigge M."/>
            <person name="Rensing S.A."/>
            <person name="Riano-Pachon D.M."/>
            <person name="Roberts A.W."/>
            <person name="Sato Y."/>
            <person name="Scheller H.V."/>
            <person name="Schulz B."/>
            <person name="Schulz C."/>
            <person name="Shakirov E.V."/>
            <person name="Shibagaki N."/>
            <person name="Shinohara N."/>
            <person name="Shippen D.E."/>
            <person name="Soerensen I."/>
            <person name="Sotooka R."/>
            <person name="Sugimoto N."/>
            <person name="Sugita M."/>
            <person name="Sumikawa N."/>
            <person name="Tanurdzic M."/>
            <person name="Theissen G."/>
            <person name="Ulvskov P."/>
            <person name="Wakazuki S."/>
            <person name="Weng J.K."/>
            <person name="Willats W.W."/>
            <person name="Wipf D."/>
            <person name="Wolf P.G."/>
            <person name="Yang L."/>
            <person name="Zimmer A.D."/>
            <person name="Zhu Q."/>
            <person name="Mitros T."/>
            <person name="Hellsten U."/>
            <person name="Loque D."/>
            <person name="Otillar R."/>
            <person name="Salamov A."/>
            <person name="Schmutz J."/>
            <person name="Shapiro H."/>
            <person name="Lindquist E."/>
            <person name="Lucas S."/>
            <person name="Rokhsar D."/>
            <person name="Grigoriev I.V."/>
        </authorList>
    </citation>
    <scope>NUCLEOTIDE SEQUENCE [LARGE SCALE GENOMIC DNA]</scope>
</reference>
<dbReference type="GO" id="GO:0016758">
    <property type="term" value="F:hexosyltransferase activity"/>
    <property type="evidence" value="ECO:0000318"/>
    <property type="project" value="GO_Central"/>
</dbReference>
<accession>D8RMV8</accession>
<dbReference type="InterPro" id="IPR008630">
    <property type="entry name" value="Glyco_trans_34"/>
</dbReference>
<dbReference type="InterPro" id="IPR029044">
    <property type="entry name" value="Nucleotide-diphossugar_trans"/>
</dbReference>
<keyword evidence="3" id="KW-0328">Glycosyltransferase</keyword>
<dbReference type="HOGENOM" id="CLU_034328_1_0_1"/>
<dbReference type="GeneID" id="9650828"/>
<keyword evidence="8" id="KW-0333">Golgi apparatus</keyword>
<keyword evidence="4 11" id="KW-0808">Transferase</keyword>
<dbReference type="Proteomes" id="UP000001514">
    <property type="component" value="Unassembled WGS sequence"/>
</dbReference>
<evidence type="ECO:0000256" key="2">
    <source>
        <dbReference type="ARBA" id="ARBA00005664"/>
    </source>
</evidence>
<dbReference type="Gramene" id="EFJ26602">
    <property type="protein sequence ID" value="EFJ26602"/>
    <property type="gene ID" value="SELMODRAFT_97077"/>
</dbReference>
<keyword evidence="10" id="KW-0325">Glycoprotein</keyword>